<feature type="region of interest" description="Disordered" evidence="6">
    <location>
        <begin position="1"/>
        <end position="27"/>
    </location>
</feature>
<evidence type="ECO:0000259" key="7">
    <source>
        <dbReference type="Pfam" id="PF23121"/>
    </source>
</evidence>
<keyword evidence="3" id="KW-0862">Zinc</keyword>
<evidence type="ECO:0000313" key="9">
    <source>
        <dbReference type="Proteomes" id="UP000275267"/>
    </source>
</evidence>
<sequence>MARRHRPSEVAASGGRGARKAMKKQRITDTENYAEEVVETSDFNNLKYVEPIWSGAFVNSEVFKVNKVKIEAYLSSKACHKVEKFSRSSLPQVIVVEKVPRLEVWPKIWKSSGPTNACIGLYFFPPSLRSNEVSNELVKEIIESDSALKATVGIVDLLIFPSILLPEQNQLYQGKHYLWGVFKRSKGISDEGVIAAKQDGSACAVEEGQLQEQHLSNLQDEVQPESPGQETSAVKLVGNEPLVEYNPEAEKEAMTISMTGVTLPGSSLPHEKPDTPTAGSNSSVAHPKEVNMQQEEGVTSPHDLNASTTADPTVEEGGRGQSSSVSVSEPPTIKLFGVTIARTPRAQQQLIQEMPSEGAMVLSVPEELVAANSNTGNSTGVGAGLNPGTDHLHPPERPEAFHLNVPGGEPEPPQPDVVASDAGLELFPVQQEQMGLAAPGNEASDMEVNLELSLAVPPSCDLQLQL</sequence>
<organism evidence="8 9">
    <name type="scientific">Panicum miliaceum</name>
    <name type="common">Proso millet</name>
    <name type="synonym">Broomcorn millet</name>
    <dbReference type="NCBI Taxonomy" id="4540"/>
    <lineage>
        <taxon>Eukaryota</taxon>
        <taxon>Viridiplantae</taxon>
        <taxon>Streptophyta</taxon>
        <taxon>Embryophyta</taxon>
        <taxon>Tracheophyta</taxon>
        <taxon>Spermatophyta</taxon>
        <taxon>Magnoliopsida</taxon>
        <taxon>Liliopsida</taxon>
        <taxon>Poales</taxon>
        <taxon>Poaceae</taxon>
        <taxon>PACMAD clade</taxon>
        <taxon>Panicoideae</taxon>
        <taxon>Panicodae</taxon>
        <taxon>Paniceae</taxon>
        <taxon>Panicinae</taxon>
        <taxon>Panicum</taxon>
        <taxon>Panicum sect. Panicum</taxon>
    </lineage>
</organism>
<evidence type="ECO:0000256" key="3">
    <source>
        <dbReference type="ARBA" id="ARBA00022833"/>
    </source>
</evidence>
<dbReference type="InterPro" id="IPR049914">
    <property type="entry name" value="PHD1-3/5-6"/>
</dbReference>
<dbReference type="Pfam" id="PF23121">
    <property type="entry name" value="SPOC_AIPP2"/>
    <property type="match status" value="1"/>
</dbReference>
<dbReference type="PANTHER" id="PTHR33304:SF49">
    <property type="entry name" value="OS12G0161500 PROTEIN"/>
    <property type="match status" value="1"/>
</dbReference>
<accession>A0A3L6RGK0</accession>
<keyword evidence="9" id="KW-1185">Reference proteome</keyword>
<evidence type="ECO:0000256" key="5">
    <source>
        <dbReference type="ARBA" id="ARBA00023163"/>
    </source>
</evidence>
<evidence type="ECO:0000256" key="6">
    <source>
        <dbReference type="SAM" id="MobiDB-lite"/>
    </source>
</evidence>
<keyword evidence="1" id="KW-0479">Metal-binding</keyword>
<evidence type="ECO:0000256" key="2">
    <source>
        <dbReference type="ARBA" id="ARBA00022771"/>
    </source>
</evidence>
<dbReference type="PANTHER" id="PTHR33304">
    <property type="match status" value="1"/>
</dbReference>
<feature type="region of interest" description="Disordered" evidence="6">
    <location>
        <begin position="260"/>
        <end position="330"/>
    </location>
</feature>
<dbReference type="OrthoDB" id="1932206at2759"/>
<feature type="domain" description="AIPP2-like SPOC-like" evidence="7">
    <location>
        <begin position="53"/>
        <end position="182"/>
    </location>
</feature>
<proteinExistence type="predicted"/>
<dbReference type="Proteomes" id="UP000275267">
    <property type="component" value="Unassembled WGS sequence"/>
</dbReference>
<comment type="caution">
    <text evidence="8">The sequence shown here is derived from an EMBL/GenBank/DDBJ whole genome shotgun (WGS) entry which is preliminary data.</text>
</comment>
<evidence type="ECO:0000256" key="1">
    <source>
        <dbReference type="ARBA" id="ARBA00022723"/>
    </source>
</evidence>
<evidence type="ECO:0000256" key="4">
    <source>
        <dbReference type="ARBA" id="ARBA00023015"/>
    </source>
</evidence>
<protein>
    <recommendedName>
        <fullName evidence="7">AIPP2-like SPOC-like domain-containing protein</fullName>
    </recommendedName>
</protein>
<dbReference type="GO" id="GO:0034244">
    <property type="term" value="P:negative regulation of transcription elongation by RNA polymerase II"/>
    <property type="evidence" value="ECO:0007669"/>
    <property type="project" value="InterPro"/>
</dbReference>
<keyword evidence="4" id="KW-0805">Transcription regulation</keyword>
<name>A0A3L6RGK0_PANMI</name>
<keyword evidence="2" id="KW-0863">Zinc-finger</keyword>
<dbReference type="STRING" id="4540.A0A3L6RGK0"/>
<dbReference type="InterPro" id="IPR056280">
    <property type="entry name" value="AIPP2-like_SPOC"/>
</dbReference>
<dbReference type="EMBL" id="PQIB02000009">
    <property type="protein sequence ID" value="RLN01075.1"/>
    <property type="molecule type" value="Genomic_DNA"/>
</dbReference>
<dbReference type="GO" id="GO:0008270">
    <property type="term" value="F:zinc ion binding"/>
    <property type="evidence" value="ECO:0007669"/>
    <property type="project" value="UniProtKB-KW"/>
</dbReference>
<keyword evidence="5" id="KW-0804">Transcription</keyword>
<evidence type="ECO:0000313" key="8">
    <source>
        <dbReference type="EMBL" id="RLN01075.1"/>
    </source>
</evidence>
<gene>
    <name evidence="8" type="ORF">C2845_PM06G14640</name>
</gene>
<reference evidence="9" key="1">
    <citation type="journal article" date="2019" name="Nat. Commun.">
        <title>The genome of broomcorn millet.</title>
        <authorList>
            <person name="Zou C."/>
            <person name="Miki D."/>
            <person name="Li D."/>
            <person name="Tang Q."/>
            <person name="Xiao L."/>
            <person name="Rajput S."/>
            <person name="Deng P."/>
            <person name="Jia W."/>
            <person name="Huang R."/>
            <person name="Zhang M."/>
            <person name="Sun Y."/>
            <person name="Hu J."/>
            <person name="Fu X."/>
            <person name="Schnable P.S."/>
            <person name="Li F."/>
            <person name="Zhang H."/>
            <person name="Feng B."/>
            <person name="Zhu X."/>
            <person name="Liu R."/>
            <person name="Schnable J.C."/>
            <person name="Zhu J.-K."/>
            <person name="Zhang H."/>
        </authorList>
    </citation>
    <scope>NUCLEOTIDE SEQUENCE [LARGE SCALE GENOMIC DNA]</scope>
</reference>
<dbReference type="AlphaFoldDB" id="A0A3L6RGK0"/>
<dbReference type="GO" id="GO:0140566">
    <property type="term" value="F:histone reader activity"/>
    <property type="evidence" value="ECO:0007669"/>
    <property type="project" value="InterPro"/>
</dbReference>